<reference evidence="1" key="1">
    <citation type="submission" date="2022-12" db="EMBL/GenBank/DDBJ databases">
        <title>Jiella pelagia sp. nov., isolated from phosphonate enriched culture of Northwest Pacific surface seawater.</title>
        <authorList>
            <person name="Shin D.Y."/>
            <person name="Hwang C.Y."/>
        </authorList>
    </citation>
    <scope>NUCLEOTIDE SEQUENCE</scope>
    <source>
        <strain evidence="1">HL-NP1</strain>
    </source>
</reference>
<keyword evidence="2" id="KW-1185">Reference proteome</keyword>
<proteinExistence type="predicted"/>
<protein>
    <submittedName>
        <fullName evidence="1">Uncharacterized protein</fullName>
    </submittedName>
</protein>
<name>A0ABY7BWP9_9HYPH</name>
<accession>A0ABY7BWP9</accession>
<organism evidence="1 2">
    <name type="scientific">Jiella pelagia</name>
    <dbReference type="NCBI Taxonomy" id="2986949"/>
    <lineage>
        <taxon>Bacteria</taxon>
        <taxon>Pseudomonadati</taxon>
        <taxon>Pseudomonadota</taxon>
        <taxon>Alphaproteobacteria</taxon>
        <taxon>Hyphomicrobiales</taxon>
        <taxon>Aurantimonadaceae</taxon>
        <taxon>Jiella</taxon>
    </lineage>
</organism>
<dbReference type="Proteomes" id="UP001164020">
    <property type="component" value="Chromosome"/>
</dbReference>
<evidence type="ECO:0000313" key="1">
    <source>
        <dbReference type="EMBL" id="WAP67842.1"/>
    </source>
</evidence>
<gene>
    <name evidence="1" type="ORF">OH818_20650</name>
</gene>
<evidence type="ECO:0000313" key="2">
    <source>
        <dbReference type="Proteomes" id="UP001164020"/>
    </source>
</evidence>
<dbReference type="EMBL" id="CP114029">
    <property type="protein sequence ID" value="WAP67842.1"/>
    <property type="molecule type" value="Genomic_DNA"/>
</dbReference>
<sequence length="203" mass="22891">MTKEILPGTFRWIGQQVSGIGTLDVPIGTVSAECVVRHTGGTSYRVGRIFPSNAFVVERSPLRLLYVRRDYRGYRAAAGHVFADCHWTVDYDHALGRKLAEQLNYRFVLLVRLTPRANRSHGAFERRVAPDHVGSELCFADRRIVDKWLGRPPRRMNPSGLIPDYTNSVEESFGLTLKQAGVWGYAMGEVVPVSRLFRRLCGS</sequence>